<evidence type="ECO:0000313" key="6">
    <source>
        <dbReference type="EMBL" id="MDZ5459841.1"/>
    </source>
</evidence>
<sequence>MSSRPTLTERHTDATQQLILASAVELLAQADVNDVTARAVARHAGISERTVFRYFASRDAFLDAVAGAAAQGLQLPPPPASVQALREYPARLYPCFEDKAALVQSVLHTELFKRVREKVISQRWPSLDALIDSHAPQCSAHERRLAAIQVRYYLSATTWHYHRFHFNLSPKETVECAQAALRLCLDGLNPGAGAPIK</sequence>
<keyword evidence="1" id="KW-0805">Transcription regulation</keyword>
<comment type="caution">
    <text evidence="6">The sequence shown here is derived from an EMBL/GenBank/DDBJ whole genome shotgun (WGS) entry which is preliminary data.</text>
</comment>
<dbReference type="EMBL" id="JAXOJX010000051">
    <property type="protein sequence ID" value="MDZ5459841.1"/>
    <property type="molecule type" value="Genomic_DNA"/>
</dbReference>
<dbReference type="PANTHER" id="PTHR30055">
    <property type="entry name" value="HTH-TYPE TRANSCRIPTIONAL REGULATOR RUTR"/>
    <property type="match status" value="1"/>
</dbReference>
<evidence type="ECO:0000256" key="4">
    <source>
        <dbReference type="PROSITE-ProRule" id="PRU00335"/>
    </source>
</evidence>
<evidence type="ECO:0000256" key="1">
    <source>
        <dbReference type="ARBA" id="ARBA00023015"/>
    </source>
</evidence>
<dbReference type="PROSITE" id="PS50977">
    <property type="entry name" value="HTH_TETR_2"/>
    <property type="match status" value="1"/>
</dbReference>
<dbReference type="SUPFAM" id="SSF46689">
    <property type="entry name" value="Homeodomain-like"/>
    <property type="match status" value="1"/>
</dbReference>
<dbReference type="InterPro" id="IPR001647">
    <property type="entry name" value="HTH_TetR"/>
</dbReference>
<name>A0ABU5ILU9_9BURK</name>
<dbReference type="InterPro" id="IPR050109">
    <property type="entry name" value="HTH-type_TetR-like_transc_reg"/>
</dbReference>
<organism evidence="6 7">
    <name type="scientific">Azohydromonas lata</name>
    <dbReference type="NCBI Taxonomy" id="45677"/>
    <lineage>
        <taxon>Bacteria</taxon>
        <taxon>Pseudomonadati</taxon>
        <taxon>Pseudomonadota</taxon>
        <taxon>Betaproteobacteria</taxon>
        <taxon>Burkholderiales</taxon>
        <taxon>Sphaerotilaceae</taxon>
        <taxon>Azohydromonas</taxon>
    </lineage>
</organism>
<dbReference type="Proteomes" id="UP001293718">
    <property type="component" value="Unassembled WGS sequence"/>
</dbReference>
<feature type="DNA-binding region" description="H-T-H motif" evidence="4">
    <location>
        <begin position="36"/>
        <end position="55"/>
    </location>
</feature>
<dbReference type="PRINTS" id="PR00455">
    <property type="entry name" value="HTHTETR"/>
</dbReference>
<keyword evidence="7" id="KW-1185">Reference proteome</keyword>
<protein>
    <submittedName>
        <fullName evidence="6">Helix-turn-helix domain-containing protein</fullName>
    </submittedName>
</protein>
<accession>A0ABU5ILU9</accession>
<dbReference type="Pfam" id="PF00440">
    <property type="entry name" value="TetR_N"/>
    <property type="match status" value="1"/>
</dbReference>
<evidence type="ECO:0000256" key="2">
    <source>
        <dbReference type="ARBA" id="ARBA00023125"/>
    </source>
</evidence>
<evidence type="ECO:0000259" key="5">
    <source>
        <dbReference type="PROSITE" id="PS50977"/>
    </source>
</evidence>
<dbReference type="Gene3D" id="1.10.357.10">
    <property type="entry name" value="Tetracycline Repressor, domain 2"/>
    <property type="match status" value="1"/>
</dbReference>
<proteinExistence type="predicted"/>
<reference evidence="6 7" key="1">
    <citation type="submission" date="2023-11" db="EMBL/GenBank/DDBJ databases">
        <title>Draft genome of Azohydromonas lata strain H1 (DSM1123), a polyhydroxyalkanoate producer.</title>
        <authorList>
            <person name="Traversa D."/>
            <person name="D'Addabbo P."/>
            <person name="Pazzani C."/>
            <person name="Manzari C."/>
            <person name="Chiara M."/>
            <person name="Scrascia M."/>
        </authorList>
    </citation>
    <scope>NUCLEOTIDE SEQUENCE [LARGE SCALE GENOMIC DNA]</scope>
    <source>
        <strain evidence="6 7">H1</strain>
    </source>
</reference>
<dbReference type="InterPro" id="IPR009057">
    <property type="entry name" value="Homeodomain-like_sf"/>
</dbReference>
<dbReference type="PANTHER" id="PTHR30055:SF234">
    <property type="entry name" value="HTH-TYPE TRANSCRIPTIONAL REGULATOR BETI"/>
    <property type="match status" value="1"/>
</dbReference>
<gene>
    <name evidence="6" type="ORF">SM757_24985</name>
</gene>
<dbReference type="RefSeq" id="WP_322467470.1">
    <property type="nucleotide sequence ID" value="NZ_JAXOJX010000051.1"/>
</dbReference>
<evidence type="ECO:0000256" key="3">
    <source>
        <dbReference type="ARBA" id="ARBA00023163"/>
    </source>
</evidence>
<evidence type="ECO:0000313" key="7">
    <source>
        <dbReference type="Proteomes" id="UP001293718"/>
    </source>
</evidence>
<keyword evidence="3" id="KW-0804">Transcription</keyword>
<keyword evidence="2 4" id="KW-0238">DNA-binding</keyword>
<feature type="domain" description="HTH tetR-type" evidence="5">
    <location>
        <begin position="13"/>
        <end position="73"/>
    </location>
</feature>